<evidence type="ECO:0000256" key="3">
    <source>
        <dbReference type="ARBA" id="ARBA00022490"/>
    </source>
</evidence>
<dbReference type="GO" id="GO:0051015">
    <property type="term" value="F:actin filament binding"/>
    <property type="evidence" value="ECO:0007669"/>
    <property type="project" value="TreeGrafter"/>
</dbReference>
<reference evidence="9 10" key="1">
    <citation type="submission" date="2020-02" db="EMBL/GenBank/DDBJ databases">
        <title>Comparative genomics of the hypocrealean fungal genus Beauvera.</title>
        <authorList>
            <person name="Showalter D.N."/>
            <person name="Bushley K.E."/>
            <person name="Rehner S.A."/>
        </authorList>
    </citation>
    <scope>NUCLEOTIDE SEQUENCE [LARGE SCALE GENOMIC DNA]</scope>
    <source>
        <strain evidence="9 10">ARSEF4384</strain>
    </source>
</reference>
<comment type="caution">
    <text evidence="9">The sequence shown here is derived from an EMBL/GenBank/DDBJ whole genome shotgun (WGS) entry which is preliminary data.</text>
</comment>
<dbReference type="Gene3D" id="3.30.70.330">
    <property type="match status" value="1"/>
</dbReference>
<keyword evidence="5" id="KW-0206">Cytoskeleton</keyword>
<comment type="function">
    <text evidence="6">Functions as actin-binding component of the Arp2/3 complex which is involved in regulation of actin polymerization and together with an activating nucleation-promoting factor (NPF) mediates the formation of branched actin networks. Seems to contact the mother actin filament.</text>
</comment>
<dbReference type="Pfam" id="PF05856">
    <property type="entry name" value="ARPC4"/>
    <property type="match status" value="1"/>
</dbReference>
<evidence type="ECO:0000256" key="6">
    <source>
        <dbReference type="ARBA" id="ARBA00054835"/>
    </source>
</evidence>
<feature type="region of interest" description="Disordered" evidence="8">
    <location>
        <begin position="276"/>
        <end position="328"/>
    </location>
</feature>
<gene>
    <name evidence="9" type="ORF">G3M48_008078</name>
</gene>
<dbReference type="GO" id="GO:0003676">
    <property type="term" value="F:nucleic acid binding"/>
    <property type="evidence" value="ECO:0007669"/>
    <property type="project" value="InterPro"/>
</dbReference>
<evidence type="ECO:0000313" key="10">
    <source>
        <dbReference type="Proteomes" id="UP001397290"/>
    </source>
</evidence>
<evidence type="ECO:0000256" key="1">
    <source>
        <dbReference type="ARBA" id="ARBA00004245"/>
    </source>
</evidence>
<protein>
    <recommendedName>
        <fullName evidence="7">Arp2/3 complex 20 kDa</fullName>
    </recommendedName>
</protein>
<dbReference type="EMBL" id="JAAHCF010000596">
    <property type="protein sequence ID" value="KAK8142860.1"/>
    <property type="molecule type" value="Genomic_DNA"/>
</dbReference>
<dbReference type="InterPro" id="IPR035979">
    <property type="entry name" value="RBD_domain_sf"/>
</dbReference>
<dbReference type="SUPFAM" id="SSF69645">
    <property type="entry name" value="Arp2/3 complex subunits"/>
    <property type="match status" value="1"/>
</dbReference>
<dbReference type="PANTHER" id="PTHR22629">
    <property type="entry name" value="ARP2/3 COMPLEX 20 KD SUBUNIT"/>
    <property type="match status" value="1"/>
</dbReference>
<dbReference type="Proteomes" id="UP001397290">
    <property type="component" value="Unassembled WGS sequence"/>
</dbReference>
<evidence type="ECO:0000256" key="8">
    <source>
        <dbReference type="SAM" id="MobiDB-lite"/>
    </source>
</evidence>
<dbReference type="SUPFAM" id="SSF54928">
    <property type="entry name" value="RNA-binding domain, RBD"/>
    <property type="match status" value="1"/>
</dbReference>
<dbReference type="CDD" id="cd12254">
    <property type="entry name" value="RRM_hnRNPH_ESRPs_RBM12_like"/>
    <property type="match status" value="1"/>
</dbReference>
<sequence>MCVRSSLTAALTLSNFASQTAERHNVPEIEAQSSPEVLLTPLTVARNENERVLIEPSINSIRISIKIKQADEIEHILVHKFTRFLTQRAESFFILRRKPIKGYDISFLITNFHTDEMLKHKLVDFIIQFMEDVDKEISEMKLFLNARARFVAESFLTPRFKIATQSPSLLKLFSGSKSSHNSFDPSLPSPPESNTSHSSSIMLSRVDSASSAIVLQSKLNPESAVWTPPTWGELSPTTSKKGTNTTLVDSDLASTATSLTSSDDFAHELLSQAIAGGSNGTPAKSHGDEHRSGDQAFSGYTFLASPPPSHTRQHTRGSSSIASPMPVFGRMTEPRNYAPRTSGLPISSEPPPKFNLELSVVSQNGHDTLPSPELFDKHLGALVQQTLPVPQSLTVYQPPAEVFDGRSEKLQMLTNPAWGSAQLAAVLDPSNMPFVEAAKQATGRNHGVVRLGNIPFATKRSEVIAFLGRNSKILNDAEEPVHIIMEKVTSKTMDAYVEFMTLEDAMRAVEKHTQNQLSGRPTRLGDRPVDLQLSSQANLMKDLFPVAAGVIWKGVNPEIQPFKPNEPWSNFKGFISAEEMVMLVKHVEVPHRSPFSKECPQRPYECLISTLRKFPWYMTDCITVSQRSAVFQATCDLLRLLLKSLDKGDDPVTLNKQLLRRVVKASMECPGFTVLMKDDVAWIVGMSDDEQRSYGQPRFANSWRHQYALAPKPGMPLDVVEWYIAAIREQTMRDVFSRPHAERRGIQEKAKSTDGYWGYFWVEADYPTGPAFDNMTLAHAAQVEFAAVEAVLSRAFNFM</sequence>
<keyword evidence="4" id="KW-0009">Actin-binding</keyword>
<dbReference type="GO" id="GO:0034314">
    <property type="term" value="P:Arp2/3 complex-mediated actin nucleation"/>
    <property type="evidence" value="ECO:0007669"/>
    <property type="project" value="InterPro"/>
</dbReference>
<evidence type="ECO:0000256" key="7">
    <source>
        <dbReference type="ARBA" id="ARBA00082270"/>
    </source>
</evidence>
<dbReference type="PANTHER" id="PTHR22629:SF0">
    <property type="entry name" value="ACTIN-RELATED PROTEIN 2_3 COMPLEX SUBUNIT 4"/>
    <property type="match status" value="1"/>
</dbReference>
<comment type="similarity">
    <text evidence="2">Belongs to the ARPC4 family.</text>
</comment>
<dbReference type="InterPro" id="IPR034666">
    <property type="entry name" value="ARPC2/4"/>
</dbReference>
<dbReference type="GO" id="GO:0005885">
    <property type="term" value="C:Arp2/3 protein complex"/>
    <property type="evidence" value="ECO:0007669"/>
    <property type="project" value="InterPro"/>
</dbReference>
<evidence type="ECO:0000256" key="2">
    <source>
        <dbReference type="ARBA" id="ARBA00005919"/>
    </source>
</evidence>
<evidence type="ECO:0000313" key="9">
    <source>
        <dbReference type="EMBL" id="KAK8142860.1"/>
    </source>
</evidence>
<keyword evidence="10" id="KW-1185">Reference proteome</keyword>
<evidence type="ECO:0000256" key="4">
    <source>
        <dbReference type="ARBA" id="ARBA00023203"/>
    </source>
</evidence>
<dbReference type="InterPro" id="IPR012677">
    <property type="entry name" value="Nucleotide-bd_a/b_plait_sf"/>
</dbReference>
<keyword evidence="3" id="KW-0963">Cytoplasm</keyword>
<accession>A0AAW0RLB9</accession>
<dbReference type="AlphaFoldDB" id="A0AAW0RLB9"/>
<comment type="subcellular location">
    <subcellularLocation>
        <location evidence="1">Cytoplasm</location>
        <location evidence="1">Cytoskeleton</location>
    </subcellularLocation>
</comment>
<evidence type="ECO:0000256" key="5">
    <source>
        <dbReference type="ARBA" id="ARBA00023212"/>
    </source>
</evidence>
<dbReference type="Gene3D" id="3.30.1460.20">
    <property type="match status" value="1"/>
</dbReference>
<proteinExistence type="inferred from homology"/>
<organism evidence="9 10">
    <name type="scientific">Beauveria asiatica</name>
    <dbReference type="NCBI Taxonomy" id="1069075"/>
    <lineage>
        <taxon>Eukaryota</taxon>
        <taxon>Fungi</taxon>
        <taxon>Dikarya</taxon>
        <taxon>Ascomycota</taxon>
        <taxon>Pezizomycotina</taxon>
        <taxon>Sordariomycetes</taxon>
        <taxon>Hypocreomycetidae</taxon>
        <taxon>Hypocreales</taxon>
        <taxon>Cordycipitaceae</taxon>
        <taxon>Beauveria</taxon>
    </lineage>
</organism>
<name>A0AAW0RLB9_9HYPO</name>
<dbReference type="GO" id="GO:0030041">
    <property type="term" value="P:actin filament polymerization"/>
    <property type="evidence" value="ECO:0007669"/>
    <property type="project" value="InterPro"/>
</dbReference>
<dbReference type="InterPro" id="IPR008384">
    <property type="entry name" value="ARPC4"/>
</dbReference>
<dbReference type="FunFam" id="3.30.1460.20:FF:000001">
    <property type="entry name" value="Actin-related protein 2/3 complex subunit 4"/>
    <property type="match status" value="1"/>
</dbReference>